<organism evidence="2 3">
    <name type="scientific">Acidihalobacter ferrooxydans</name>
    <dbReference type="NCBI Taxonomy" id="1765967"/>
    <lineage>
        <taxon>Bacteria</taxon>
        <taxon>Pseudomonadati</taxon>
        <taxon>Pseudomonadota</taxon>
        <taxon>Gammaproteobacteria</taxon>
        <taxon>Chromatiales</taxon>
        <taxon>Ectothiorhodospiraceae</taxon>
        <taxon>Acidihalobacter</taxon>
    </lineage>
</organism>
<dbReference type="STRING" id="1765967.BW247_04355"/>
<protein>
    <recommendedName>
        <fullName evidence="1">Thioredoxin domain-containing protein</fullName>
    </recommendedName>
</protein>
<dbReference type="SUPFAM" id="SSF52833">
    <property type="entry name" value="Thioredoxin-like"/>
    <property type="match status" value="1"/>
</dbReference>
<dbReference type="Gene3D" id="3.40.30.10">
    <property type="entry name" value="Glutaredoxin"/>
    <property type="match status" value="1"/>
</dbReference>
<evidence type="ECO:0000313" key="3">
    <source>
        <dbReference type="Proteomes" id="UP000243807"/>
    </source>
</evidence>
<accession>A0A1P8UF09</accession>
<dbReference type="OrthoDB" id="5793672at2"/>
<gene>
    <name evidence="2" type="ORF">BW247_04355</name>
</gene>
<dbReference type="Proteomes" id="UP000243807">
    <property type="component" value="Chromosome"/>
</dbReference>
<dbReference type="EMBL" id="CP019434">
    <property type="protein sequence ID" value="APZ42415.1"/>
    <property type="molecule type" value="Genomic_DNA"/>
</dbReference>
<evidence type="ECO:0000313" key="2">
    <source>
        <dbReference type="EMBL" id="APZ42415.1"/>
    </source>
</evidence>
<name>A0A1P8UF09_9GAMM</name>
<dbReference type="PROSITE" id="PS51352">
    <property type="entry name" value="THIOREDOXIN_2"/>
    <property type="match status" value="1"/>
</dbReference>
<sequence length="182" mass="19872">MIRIGHSKSRASWLTVAFLSGLLLNVPLSARADSAQLAPPAPFVTTTGQEMSTSSLKEQPTLLWLLSTWCGSCAAGLHTLSDHAAALQKAGIRIVVLRNYKNDGFPGMSIDAFVKRVLPNFVPPKNWIVGQASRMLNRRYNGRHYPDIYYLIDAQGKIRAVGSAPSVTMNKILAFARNPASH</sequence>
<dbReference type="InterPro" id="IPR013766">
    <property type="entry name" value="Thioredoxin_domain"/>
</dbReference>
<feature type="domain" description="Thioredoxin" evidence="1">
    <location>
        <begin position="32"/>
        <end position="178"/>
    </location>
</feature>
<dbReference type="InterPro" id="IPR036249">
    <property type="entry name" value="Thioredoxin-like_sf"/>
</dbReference>
<dbReference type="KEGG" id="afy:BW247_04355"/>
<reference evidence="2 3" key="1">
    <citation type="submission" date="2017-01" db="EMBL/GenBank/DDBJ databases">
        <title>Draft sequence of Acidihalobacter ferrooxidans strain DSM 14175 (strain V8).</title>
        <authorList>
            <person name="Khaleque H.N."/>
            <person name="Ramsay J.P."/>
            <person name="Murphy R.J.T."/>
            <person name="Kaksonen A.H."/>
            <person name="Boxall N.J."/>
            <person name="Watkin E.L.J."/>
        </authorList>
    </citation>
    <scope>NUCLEOTIDE SEQUENCE [LARGE SCALE GENOMIC DNA]</scope>
    <source>
        <strain evidence="2 3">V8</strain>
    </source>
</reference>
<proteinExistence type="predicted"/>
<dbReference type="AlphaFoldDB" id="A0A1P8UF09"/>
<keyword evidence="3" id="KW-1185">Reference proteome</keyword>
<evidence type="ECO:0000259" key="1">
    <source>
        <dbReference type="PROSITE" id="PS51352"/>
    </source>
</evidence>